<name>A0A1E3RT22_9MYCO</name>
<gene>
    <name evidence="2" type="ORF">BHQ17_14875</name>
</gene>
<reference evidence="3" key="1">
    <citation type="submission" date="2016-09" db="EMBL/GenBank/DDBJ databases">
        <authorList>
            <person name="Greninger A.L."/>
            <person name="Jerome K.R."/>
            <person name="Mcnair B."/>
            <person name="Wallis C."/>
            <person name="Fang F."/>
        </authorList>
    </citation>
    <scope>NUCLEOTIDE SEQUENCE [LARGE SCALE GENOMIC DNA]</scope>
    <source>
        <strain evidence="3">M7</strain>
    </source>
</reference>
<dbReference type="AlphaFoldDB" id="A0A1E3RT22"/>
<feature type="domain" description="Styrene monooxygenase StyA putative substrate binding" evidence="1">
    <location>
        <begin position="149"/>
        <end position="258"/>
    </location>
</feature>
<dbReference type="SUPFAM" id="SSF51905">
    <property type="entry name" value="FAD/NAD(P)-binding domain"/>
    <property type="match status" value="1"/>
</dbReference>
<dbReference type="PRINTS" id="PR00420">
    <property type="entry name" value="RNGMNOXGNASE"/>
</dbReference>
<evidence type="ECO:0000313" key="2">
    <source>
        <dbReference type="EMBL" id="ODQ93009.1"/>
    </source>
</evidence>
<dbReference type="EMBL" id="MIGZ01000082">
    <property type="protein sequence ID" value="ODQ93009.1"/>
    <property type="molecule type" value="Genomic_DNA"/>
</dbReference>
<dbReference type="Gene3D" id="3.50.50.60">
    <property type="entry name" value="FAD/NAD(P)-binding domain"/>
    <property type="match status" value="2"/>
</dbReference>
<organism evidence="2 3">
    <name type="scientific">Mycolicibacterium holsaticum</name>
    <dbReference type="NCBI Taxonomy" id="152142"/>
    <lineage>
        <taxon>Bacteria</taxon>
        <taxon>Bacillati</taxon>
        <taxon>Actinomycetota</taxon>
        <taxon>Actinomycetes</taxon>
        <taxon>Mycobacteriales</taxon>
        <taxon>Mycobacteriaceae</taxon>
        <taxon>Mycolicibacterium</taxon>
    </lineage>
</organism>
<evidence type="ECO:0000259" key="1">
    <source>
        <dbReference type="Pfam" id="PF17885"/>
    </source>
</evidence>
<sequence>MRTISIIGAGHSGLLLGLGLLEHGYDVTIVSDRTPGQVRRGFVPSSAGISPDAQAFERELGVNFWDDVLVPSDGVHFEMIVPGGTVALSIDGPWNPEKISWQAVDLRLKCARWAEEFQRRGGNLVIQDARLENIEAYASASDLTIVAAGKGDISGLFERDQERSVYTEAQRHLAMVVVDGHPAWAESVGFECMYFAAHAGAGEIFGTHFLNTTERDSVFMIFEAVPGGPIDRFDDATDPEEILKRCKEVLQDIAPDQYALARNARLADPASAIRGRITPGVRRPVATLPSGAQVLGLGDVLSLKDPVSGQGSNSAAKGARHYLHRIVERDSRPFDAEWMSDVWETFWQDYEQYAYTFTNSLLDPPSQSQLALFTAAQERKDLAERIFGNFSHPPNAFPWFFDPVEAGRVIEGAATAPAVGVGD</sequence>
<dbReference type="Proteomes" id="UP000094243">
    <property type="component" value="Unassembled WGS sequence"/>
</dbReference>
<proteinExistence type="predicted"/>
<protein>
    <recommendedName>
        <fullName evidence="1">Styrene monooxygenase StyA putative substrate binding domain-containing protein</fullName>
    </recommendedName>
</protein>
<accession>A0A1E3RT22</accession>
<evidence type="ECO:0000313" key="3">
    <source>
        <dbReference type="Proteomes" id="UP000094243"/>
    </source>
</evidence>
<dbReference type="InterPro" id="IPR041654">
    <property type="entry name" value="StyA_sbd"/>
</dbReference>
<dbReference type="Pfam" id="PF17885">
    <property type="entry name" value="Smoa_sbd"/>
    <property type="match status" value="1"/>
</dbReference>
<keyword evidence="3" id="KW-1185">Reference proteome</keyword>
<dbReference type="RefSeq" id="WP_069405938.1">
    <property type="nucleotide sequence ID" value="NZ_MIGZ01000082.1"/>
</dbReference>
<comment type="caution">
    <text evidence="2">The sequence shown here is derived from an EMBL/GenBank/DDBJ whole genome shotgun (WGS) entry which is preliminary data.</text>
</comment>
<dbReference type="InterPro" id="IPR036188">
    <property type="entry name" value="FAD/NAD-bd_sf"/>
</dbReference>
<dbReference type="Gene3D" id="3.30.9.40">
    <property type="match status" value="1"/>
</dbReference>
<dbReference type="OrthoDB" id="3414915at2"/>